<organism evidence="1 2">
    <name type="scientific">Stegodyphus mimosarum</name>
    <name type="common">African social velvet spider</name>
    <dbReference type="NCBI Taxonomy" id="407821"/>
    <lineage>
        <taxon>Eukaryota</taxon>
        <taxon>Metazoa</taxon>
        <taxon>Ecdysozoa</taxon>
        <taxon>Arthropoda</taxon>
        <taxon>Chelicerata</taxon>
        <taxon>Arachnida</taxon>
        <taxon>Araneae</taxon>
        <taxon>Araneomorphae</taxon>
        <taxon>Entelegynae</taxon>
        <taxon>Eresoidea</taxon>
        <taxon>Eresidae</taxon>
        <taxon>Stegodyphus</taxon>
    </lineage>
</organism>
<feature type="non-terminal residue" evidence="1">
    <location>
        <position position="286"/>
    </location>
</feature>
<dbReference type="Pfam" id="PF01501">
    <property type="entry name" value="Glyco_transf_8"/>
    <property type="match status" value="1"/>
</dbReference>
<dbReference type="OrthoDB" id="411524at2759"/>
<dbReference type="EMBL" id="KK119755">
    <property type="protein sequence ID" value="KFM76658.1"/>
    <property type="molecule type" value="Genomic_DNA"/>
</dbReference>
<sequence length="286" mass="33257">MLFFTHADHKPELKNKLALCISSMFKYATLHLHFHILTDNISLNSAMDVLKESAVLARTSAEVSFYDVNAFVEPLQELINTIRPLFSFKQGAYYSDGLFFISVGLFKIMLLKKLIIVDADVKFLDDIKELHDYFNKFPPEALIGAASEQQPVYRHVLHEYRRIYNDTLAGGPPPDGKTGFNSGVLLLDLEKMRHSDLYNEIVNNSSFVLHLVEKYKFKGHLGDQDFYSLINLEYPYLFYHLPCTWNRQLYQWWKYHGYKDVFDLYHSCSGKIHLLHGNCNTMIPDK</sequence>
<evidence type="ECO:0000313" key="1">
    <source>
        <dbReference type="EMBL" id="KFM76658.1"/>
    </source>
</evidence>
<evidence type="ECO:0000313" key="2">
    <source>
        <dbReference type="Proteomes" id="UP000054359"/>
    </source>
</evidence>
<dbReference type="Proteomes" id="UP000054359">
    <property type="component" value="Unassembled WGS sequence"/>
</dbReference>
<protein>
    <submittedName>
        <fullName evidence="1">Xyloside xylosyltransferase 1</fullName>
    </submittedName>
</protein>
<keyword evidence="1" id="KW-0808">Transferase</keyword>
<dbReference type="PANTHER" id="PTHR46612">
    <property type="entry name" value="XYLOSIDE XYLOSYLTRANSFERASE 1"/>
    <property type="match status" value="1"/>
</dbReference>
<dbReference type="InterPro" id="IPR029044">
    <property type="entry name" value="Nucleotide-diphossugar_trans"/>
</dbReference>
<dbReference type="InterPro" id="IPR042465">
    <property type="entry name" value="XXLT1"/>
</dbReference>
<proteinExistence type="predicted"/>
<gene>
    <name evidence="1" type="ORF">X975_13119</name>
</gene>
<dbReference type="GO" id="GO:0005789">
    <property type="term" value="C:endoplasmic reticulum membrane"/>
    <property type="evidence" value="ECO:0007669"/>
    <property type="project" value="TreeGrafter"/>
</dbReference>
<dbReference type="STRING" id="407821.A0A087UH19"/>
<reference evidence="1 2" key="1">
    <citation type="submission" date="2013-11" db="EMBL/GenBank/DDBJ databases">
        <title>Genome sequencing of Stegodyphus mimosarum.</title>
        <authorList>
            <person name="Bechsgaard J."/>
        </authorList>
    </citation>
    <scope>NUCLEOTIDE SEQUENCE [LARGE SCALE GENOMIC DNA]</scope>
</reference>
<dbReference type="Gene3D" id="3.90.550.10">
    <property type="entry name" value="Spore Coat Polysaccharide Biosynthesis Protein SpsA, Chain A"/>
    <property type="match status" value="1"/>
</dbReference>
<dbReference type="AlphaFoldDB" id="A0A087UH19"/>
<dbReference type="PANTHER" id="PTHR46612:SF1">
    <property type="entry name" value="XYLOSIDE XYLOSYLTRANSFERASE 1"/>
    <property type="match status" value="1"/>
</dbReference>
<accession>A0A087UH19</accession>
<dbReference type="GO" id="GO:0016266">
    <property type="term" value="P:protein O-linked glycosylation via N-acetyl-galactosamine"/>
    <property type="evidence" value="ECO:0007669"/>
    <property type="project" value="TreeGrafter"/>
</dbReference>
<dbReference type="OMA" id="QPHFSSH"/>
<name>A0A087UH19_STEMI</name>
<dbReference type="SUPFAM" id="SSF53448">
    <property type="entry name" value="Nucleotide-diphospho-sugar transferases"/>
    <property type="match status" value="1"/>
</dbReference>
<keyword evidence="2" id="KW-1185">Reference proteome</keyword>
<dbReference type="GO" id="GO:0140560">
    <property type="term" value="F:xylosyl alpha-1,3-xylosyltransferase activity"/>
    <property type="evidence" value="ECO:0007669"/>
    <property type="project" value="TreeGrafter"/>
</dbReference>
<dbReference type="InterPro" id="IPR002495">
    <property type="entry name" value="Glyco_trans_8"/>
</dbReference>